<dbReference type="Proteomes" id="UP000053259">
    <property type="component" value="Unassembled WGS sequence"/>
</dbReference>
<keyword evidence="5 13" id="KW-0812">Transmembrane</keyword>
<keyword evidence="17" id="KW-1185">Reference proteome</keyword>
<protein>
    <recommendedName>
        <fullName evidence="4 13">MICOS complex subunit MIC60</fullName>
    </recommendedName>
    <alternativeName>
        <fullName evidence="13">Mitofilin</fullName>
    </alternativeName>
</protein>
<keyword evidence="10 13" id="KW-0496">Mitochondrion</keyword>
<evidence type="ECO:0000256" key="1">
    <source>
        <dbReference type="ARBA" id="ARBA00004434"/>
    </source>
</evidence>
<dbReference type="VEuPathDB" id="FungiDB:PV09_07016"/>
<name>A0A0D2A418_9PEZI</name>
<keyword evidence="8 13" id="KW-1133">Transmembrane helix</keyword>
<evidence type="ECO:0000256" key="10">
    <source>
        <dbReference type="ARBA" id="ARBA00023128"/>
    </source>
</evidence>
<accession>A0A0D2A418</accession>
<evidence type="ECO:0000256" key="4">
    <source>
        <dbReference type="ARBA" id="ARBA00018116"/>
    </source>
</evidence>
<evidence type="ECO:0000313" key="17">
    <source>
        <dbReference type="Proteomes" id="UP000053259"/>
    </source>
</evidence>
<evidence type="ECO:0000256" key="14">
    <source>
        <dbReference type="SAM" id="Coils"/>
    </source>
</evidence>
<dbReference type="PANTHER" id="PTHR15415:SF7">
    <property type="entry name" value="MICOS COMPLEX SUBUNIT MIC60"/>
    <property type="match status" value="1"/>
</dbReference>
<dbReference type="STRING" id="253628.A0A0D2A418"/>
<proteinExistence type="inferred from homology"/>
<feature type="coiled-coil region" evidence="14">
    <location>
        <begin position="386"/>
        <end position="417"/>
    </location>
</feature>
<dbReference type="GO" id="GO:0042407">
    <property type="term" value="P:cristae formation"/>
    <property type="evidence" value="ECO:0007669"/>
    <property type="project" value="TreeGrafter"/>
</dbReference>
<dbReference type="Pfam" id="PF09731">
    <property type="entry name" value="Mitofilin"/>
    <property type="match status" value="2"/>
</dbReference>
<keyword evidence="6 13" id="KW-0999">Mitochondrion inner membrane</keyword>
<evidence type="ECO:0000256" key="3">
    <source>
        <dbReference type="ARBA" id="ARBA00011875"/>
    </source>
</evidence>
<feature type="transmembrane region" description="Helical" evidence="13">
    <location>
        <begin position="121"/>
        <end position="141"/>
    </location>
</feature>
<evidence type="ECO:0000256" key="13">
    <source>
        <dbReference type="RuleBase" id="RU363000"/>
    </source>
</evidence>
<evidence type="ECO:0000256" key="2">
    <source>
        <dbReference type="ARBA" id="ARBA00010877"/>
    </source>
</evidence>
<evidence type="ECO:0000256" key="6">
    <source>
        <dbReference type="ARBA" id="ARBA00022792"/>
    </source>
</evidence>
<keyword evidence="7" id="KW-0809">Transit peptide</keyword>
<comment type="function">
    <text evidence="12">Component of the MICOS complex, a large protein complex of the mitochondrial inner membrane that plays crucial roles in the maintenance of crista junctions, inner membrane architecture, and formation of contact sites to the outer membrane. Plays a role in keeping cristae membranes connected to the inner boundary membrane. Also promotes protein import via the mitochondrial intermembrane space assembly (MIA) pathway.</text>
</comment>
<dbReference type="InterPro" id="IPR019133">
    <property type="entry name" value="MIC60"/>
</dbReference>
<comment type="subcellular location">
    <subcellularLocation>
        <location evidence="1 13">Mitochondrion inner membrane</location>
        <topology evidence="1 13">Single-pass membrane protein</topology>
    </subcellularLocation>
</comment>
<dbReference type="PANTHER" id="PTHR15415">
    <property type="entry name" value="MITOFILIN"/>
    <property type="match status" value="1"/>
</dbReference>
<organism evidence="16 17">
    <name type="scientific">Verruconis gallopava</name>
    <dbReference type="NCBI Taxonomy" id="253628"/>
    <lineage>
        <taxon>Eukaryota</taxon>
        <taxon>Fungi</taxon>
        <taxon>Dikarya</taxon>
        <taxon>Ascomycota</taxon>
        <taxon>Pezizomycotina</taxon>
        <taxon>Dothideomycetes</taxon>
        <taxon>Pleosporomycetidae</taxon>
        <taxon>Venturiales</taxon>
        <taxon>Sympoventuriaceae</taxon>
        <taxon>Verruconis</taxon>
    </lineage>
</organism>
<sequence length="656" mass="71869">MLRASIRSRALTGALAARSQRQWLMLQQQRYYADPPVKQDTTAGVPTSSISQTTRPAEPPVIEAENIPKPPPSPEEVSVTGAALNKTPPASTPLPPTGTGSASVAPPPPPPPKKTGRLRRLLLYFVILSALGYGGGVYASLVNDDFHDFFTEYVPFGEDAVAYFEEREFKRRFAQTSSSKLHQQVRGEPKVKIGSRSGVSASVAKEPQMSDLGTSGRHMSAVEDNHPQKPAVPKKEPEQRENKPLPKDTAPSETAKATSKEEPKEPAPQPKMVETSAPPPPGPIPAIDNVNIELGTEPVVQDVVKIINDIITVINADNAQSKYESTINTAKDNLKKVISDLSILKATEQKAAEDKINALHTEFDSMAKELLRRQDEAIQNQELRWKEEFEAEQAKLREAYEAKLKAASEESQKVYEQKLKNALLEQAIRLRKEFAQQVRDQVEAERAGRLAKISELSDEVADLEKLTGEWNAVVDENLKTQHLLVAVEAVRAKLENADKPAPFISELAALKEVAQDDPVVNAAIASINPVAYQRGIPTTAQLIDRFRRVAAEVRKASLLPENAGVASHAASLLLSKVMFRKGGLPVGDDVESVLARTEVLLEEGHLDEAAREMNGLKGWAGRLSKDWLADARKVLEVQQALDVIATEARLRSLLVD</sequence>
<dbReference type="InParanoid" id="A0A0D2A418"/>
<dbReference type="GO" id="GO:0061617">
    <property type="term" value="C:MICOS complex"/>
    <property type="evidence" value="ECO:0007669"/>
    <property type="project" value="TreeGrafter"/>
</dbReference>
<evidence type="ECO:0000256" key="12">
    <source>
        <dbReference type="ARBA" id="ARBA00025571"/>
    </source>
</evidence>
<feature type="region of interest" description="Disordered" evidence="15">
    <location>
        <begin position="36"/>
        <end position="115"/>
    </location>
</feature>
<feature type="region of interest" description="Disordered" evidence="15">
    <location>
        <begin position="175"/>
        <end position="288"/>
    </location>
</feature>
<evidence type="ECO:0000256" key="15">
    <source>
        <dbReference type="SAM" id="MobiDB-lite"/>
    </source>
</evidence>
<keyword evidence="11 13" id="KW-0472">Membrane</keyword>
<dbReference type="GeneID" id="27314989"/>
<feature type="compositionally biased region" description="Polar residues" evidence="15">
    <location>
        <begin position="39"/>
        <end position="55"/>
    </location>
</feature>
<dbReference type="HOGENOM" id="CLU_008024_1_2_1"/>
<comment type="subunit">
    <text evidence="3 13">Component of the mitochondrial contact site and cristae organizing system (MICOS) complex.</text>
</comment>
<evidence type="ECO:0000256" key="7">
    <source>
        <dbReference type="ARBA" id="ARBA00022946"/>
    </source>
</evidence>
<dbReference type="EMBL" id="KN847554">
    <property type="protein sequence ID" value="KIW01538.1"/>
    <property type="molecule type" value="Genomic_DNA"/>
</dbReference>
<feature type="compositionally biased region" description="Basic and acidic residues" evidence="15">
    <location>
        <begin position="220"/>
        <end position="246"/>
    </location>
</feature>
<keyword evidence="9 14" id="KW-0175">Coiled coil</keyword>
<evidence type="ECO:0000256" key="11">
    <source>
        <dbReference type="ARBA" id="ARBA00023136"/>
    </source>
</evidence>
<dbReference type="AlphaFoldDB" id="A0A0D2A418"/>
<dbReference type="OrthoDB" id="10261039at2759"/>
<evidence type="ECO:0000256" key="5">
    <source>
        <dbReference type="ARBA" id="ARBA00022692"/>
    </source>
</evidence>
<dbReference type="FunCoup" id="A0A0D2A418">
    <property type="interactions" value="168"/>
</dbReference>
<evidence type="ECO:0000313" key="16">
    <source>
        <dbReference type="EMBL" id="KIW01538.1"/>
    </source>
</evidence>
<reference evidence="16 17" key="1">
    <citation type="submission" date="2015-01" db="EMBL/GenBank/DDBJ databases">
        <title>The Genome Sequence of Ochroconis gallopava CBS43764.</title>
        <authorList>
            <consortium name="The Broad Institute Genomics Platform"/>
            <person name="Cuomo C."/>
            <person name="de Hoog S."/>
            <person name="Gorbushina A."/>
            <person name="Stielow B."/>
            <person name="Teixiera M."/>
            <person name="Abouelleil A."/>
            <person name="Chapman S.B."/>
            <person name="Priest M."/>
            <person name="Young S.K."/>
            <person name="Wortman J."/>
            <person name="Nusbaum C."/>
            <person name="Birren B."/>
        </authorList>
    </citation>
    <scope>NUCLEOTIDE SEQUENCE [LARGE SCALE GENOMIC DNA]</scope>
    <source>
        <strain evidence="16 17">CBS 43764</strain>
    </source>
</reference>
<comment type="similarity">
    <text evidence="2 13">Belongs to the MICOS complex subunit Mic60 family.</text>
</comment>
<dbReference type="RefSeq" id="XP_016211407.1">
    <property type="nucleotide sequence ID" value="XM_016360730.1"/>
</dbReference>
<evidence type="ECO:0000256" key="8">
    <source>
        <dbReference type="ARBA" id="ARBA00022989"/>
    </source>
</evidence>
<gene>
    <name evidence="16" type="ORF">PV09_07016</name>
</gene>
<evidence type="ECO:0000256" key="9">
    <source>
        <dbReference type="ARBA" id="ARBA00023054"/>
    </source>
</evidence>